<protein>
    <submittedName>
        <fullName evidence="2">Putative phosphatase, C-terminal domain of histone macro H2A1 like protein</fullName>
    </submittedName>
</protein>
<proteinExistence type="predicted"/>
<dbReference type="HOGENOM" id="CLU_046550_5_1_7"/>
<sequence length="166" mass="17457">MSPVEIIRGDITTLEVDAIVNAANNSLLGGGGVDGAIHLAAGPELLKECEKIGGCPTGEARITKGYNLPAHYIIHTVGPVWQGGGYGESALLASCYQNCLHLAKSNNLSSIAFPAISCGVYGYPPDQACAIAIKETNSFLSASNTPFTILFCCYNDTIESEFNTLR</sequence>
<evidence type="ECO:0000259" key="1">
    <source>
        <dbReference type="PROSITE" id="PS51154"/>
    </source>
</evidence>
<dbReference type="Proteomes" id="UP000011721">
    <property type="component" value="Chromosome"/>
</dbReference>
<dbReference type="CDD" id="cd02908">
    <property type="entry name" value="Macro_OAADPr_deacetylase"/>
    <property type="match status" value="1"/>
</dbReference>
<organism evidence="2 3">
    <name type="scientific">Desulfocapsa sulfexigens (strain DSM 10523 / SB164P1)</name>
    <dbReference type="NCBI Taxonomy" id="1167006"/>
    <lineage>
        <taxon>Bacteria</taxon>
        <taxon>Pseudomonadati</taxon>
        <taxon>Thermodesulfobacteriota</taxon>
        <taxon>Desulfobulbia</taxon>
        <taxon>Desulfobulbales</taxon>
        <taxon>Desulfocapsaceae</taxon>
        <taxon>Desulfocapsa</taxon>
    </lineage>
</organism>
<dbReference type="PATRIC" id="fig|1167006.5.peg.732"/>
<evidence type="ECO:0000313" key="2">
    <source>
        <dbReference type="EMBL" id="AGF77218.1"/>
    </source>
</evidence>
<dbReference type="PROSITE" id="PS51154">
    <property type="entry name" value="MACRO"/>
    <property type="match status" value="1"/>
</dbReference>
<feature type="domain" description="Macro" evidence="1">
    <location>
        <begin position="1"/>
        <end position="166"/>
    </location>
</feature>
<dbReference type="Gene3D" id="3.40.220.10">
    <property type="entry name" value="Leucine Aminopeptidase, subunit E, domain 1"/>
    <property type="match status" value="1"/>
</dbReference>
<dbReference type="RefSeq" id="WP_015402916.1">
    <property type="nucleotide sequence ID" value="NC_020304.1"/>
</dbReference>
<dbReference type="NCBIfam" id="NF001664">
    <property type="entry name" value="PRK00431.1-6"/>
    <property type="match status" value="1"/>
</dbReference>
<dbReference type="SUPFAM" id="SSF52949">
    <property type="entry name" value="Macro domain-like"/>
    <property type="match status" value="1"/>
</dbReference>
<dbReference type="KEGG" id="dsf:UWK_00637"/>
<dbReference type="GO" id="GO:0019213">
    <property type="term" value="F:deacetylase activity"/>
    <property type="evidence" value="ECO:0007669"/>
    <property type="project" value="TreeGrafter"/>
</dbReference>
<dbReference type="PANTHER" id="PTHR11106">
    <property type="entry name" value="GANGLIOSIDE INDUCED DIFFERENTIATION ASSOCIATED PROTEIN 2-RELATED"/>
    <property type="match status" value="1"/>
</dbReference>
<accession>M1P113</accession>
<dbReference type="SMART" id="SM00506">
    <property type="entry name" value="A1pp"/>
    <property type="match status" value="1"/>
</dbReference>
<dbReference type="Pfam" id="PF01661">
    <property type="entry name" value="Macro"/>
    <property type="match status" value="1"/>
</dbReference>
<dbReference type="PANTHER" id="PTHR11106:SF27">
    <property type="entry name" value="MACRO DOMAIN-CONTAINING PROTEIN"/>
    <property type="match status" value="1"/>
</dbReference>
<dbReference type="EMBL" id="CP003985">
    <property type="protein sequence ID" value="AGF77218.1"/>
    <property type="molecule type" value="Genomic_DNA"/>
</dbReference>
<name>M1P113_DESSD</name>
<dbReference type="STRING" id="1167006.UWK_00637"/>
<dbReference type="InterPro" id="IPR002589">
    <property type="entry name" value="Macro_dom"/>
</dbReference>
<keyword evidence="3" id="KW-1185">Reference proteome</keyword>
<dbReference type="InterPro" id="IPR043472">
    <property type="entry name" value="Macro_dom-like"/>
</dbReference>
<dbReference type="eggNOG" id="COG2110">
    <property type="taxonomic scope" value="Bacteria"/>
</dbReference>
<evidence type="ECO:0000313" key="3">
    <source>
        <dbReference type="Proteomes" id="UP000011721"/>
    </source>
</evidence>
<dbReference type="OrthoDB" id="6194521at2"/>
<reference evidence="3" key="1">
    <citation type="journal article" date="2013" name="Stand. Genomic Sci.">
        <title>Complete genome sequence of Desulfocapsa sulfexigens, a marine deltaproteobacterium specialized in disproportionating inorganic sulfur compounds.</title>
        <authorList>
            <person name="Finster K.W."/>
            <person name="Kjeldsen K.U."/>
            <person name="Kube M."/>
            <person name="Reinhardt R."/>
            <person name="Mussmann M."/>
            <person name="Amann R."/>
            <person name="Schreiber L."/>
        </authorList>
    </citation>
    <scope>NUCLEOTIDE SEQUENCE [LARGE SCALE GENOMIC DNA]</scope>
    <source>
        <strain evidence="3">DSM 10523 / SB164P1</strain>
    </source>
</reference>
<gene>
    <name evidence="2" type="ordered locus">UWK_00637</name>
</gene>
<dbReference type="AlphaFoldDB" id="M1P113"/>